<organism evidence="3 4">
    <name type="scientific">Streptosporangium album</name>
    <dbReference type="NCBI Taxonomy" id="47479"/>
    <lineage>
        <taxon>Bacteria</taxon>
        <taxon>Bacillati</taxon>
        <taxon>Actinomycetota</taxon>
        <taxon>Actinomycetes</taxon>
        <taxon>Streptosporangiales</taxon>
        <taxon>Streptosporangiaceae</taxon>
        <taxon>Streptosporangium</taxon>
    </lineage>
</organism>
<dbReference type="SUPFAM" id="SSF49498">
    <property type="entry name" value="alpha-Amylase inhibitor tendamistat"/>
    <property type="match status" value="1"/>
</dbReference>
<reference evidence="3 4" key="1">
    <citation type="submission" date="2020-08" db="EMBL/GenBank/DDBJ databases">
        <title>Sequencing the genomes of 1000 actinobacteria strains.</title>
        <authorList>
            <person name="Klenk H.-P."/>
        </authorList>
    </citation>
    <scope>NUCLEOTIDE SEQUENCE [LARGE SCALE GENOMIC DNA]</scope>
    <source>
        <strain evidence="3 4">DSM 43023</strain>
    </source>
</reference>
<dbReference type="AlphaFoldDB" id="A0A7W7W8J7"/>
<feature type="signal peptide" evidence="2">
    <location>
        <begin position="1"/>
        <end position="27"/>
    </location>
</feature>
<dbReference type="EMBL" id="JACHJU010000001">
    <property type="protein sequence ID" value="MBB4937876.1"/>
    <property type="molecule type" value="Genomic_DNA"/>
</dbReference>
<protein>
    <recommendedName>
        <fullName evidence="5">Alpha amylase inhibitor</fullName>
    </recommendedName>
</protein>
<gene>
    <name evidence="3" type="ORF">FHR32_002181</name>
</gene>
<keyword evidence="1" id="KW-0022">Alpha-amylase inhibitor</keyword>
<keyword evidence="2" id="KW-0732">Signal</keyword>
<accession>A0A7W7W8J7</accession>
<dbReference type="Gene3D" id="2.60.40.20">
    <property type="entry name" value="Alpha-amylase inhibitor"/>
    <property type="match status" value="1"/>
</dbReference>
<evidence type="ECO:0000313" key="3">
    <source>
        <dbReference type="EMBL" id="MBB4937876.1"/>
    </source>
</evidence>
<evidence type="ECO:0000256" key="1">
    <source>
        <dbReference type="ARBA" id="ARBA00022579"/>
    </source>
</evidence>
<name>A0A7W7W8J7_9ACTN</name>
<dbReference type="RefSeq" id="WP_184754172.1">
    <property type="nucleotide sequence ID" value="NZ_BAABEK010000039.1"/>
</dbReference>
<keyword evidence="4" id="KW-1185">Reference proteome</keyword>
<evidence type="ECO:0008006" key="5">
    <source>
        <dbReference type="Google" id="ProtNLM"/>
    </source>
</evidence>
<dbReference type="InterPro" id="IPR036379">
    <property type="entry name" value="A-amylase_inhib_sf"/>
</dbReference>
<proteinExistence type="predicted"/>
<evidence type="ECO:0000313" key="4">
    <source>
        <dbReference type="Proteomes" id="UP000534286"/>
    </source>
</evidence>
<comment type="caution">
    <text evidence="3">The sequence shown here is derived from an EMBL/GenBank/DDBJ whole genome shotgun (WGS) entry which is preliminary data.</text>
</comment>
<evidence type="ECO:0000256" key="2">
    <source>
        <dbReference type="SAM" id="SignalP"/>
    </source>
</evidence>
<dbReference type="InterPro" id="IPR000833">
    <property type="entry name" value="A-amylase_inhib"/>
</dbReference>
<dbReference type="Pfam" id="PF01356">
    <property type="entry name" value="A_amylase_inhib"/>
    <property type="match status" value="1"/>
</dbReference>
<dbReference type="Proteomes" id="UP000534286">
    <property type="component" value="Unassembled WGS sequence"/>
</dbReference>
<feature type="chain" id="PRO_5031314580" description="Alpha amylase inhibitor" evidence="2">
    <location>
        <begin position="28"/>
        <end position="112"/>
    </location>
</feature>
<sequence length="112" mass="11875">MRKLGTYTLAVLAAAGFGLSAVPAAQASTTHQASAETVVSLRGKVPSCVNVWSRTGRVTKTGYAQNNCGRTLHMKIVWAHGADGDCQTAYPGKTISYWVPRGIRTFDGAKTC</sequence>
<dbReference type="GO" id="GO:0015066">
    <property type="term" value="F:alpha-amylase inhibitor activity"/>
    <property type="evidence" value="ECO:0007669"/>
    <property type="project" value="UniProtKB-KW"/>
</dbReference>